<name>E4TVU5_MARTH</name>
<dbReference type="HOGENOM" id="CLU_130257_10_0_10"/>
<reference evidence="11 12" key="1">
    <citation type="journal article" date="2011" name="Stand. Genomic Sci.">
        <title>Complete genome sequence of Marivirga tractuosa type strain (H-43).</title>
        <authorList>
            <person name="Pagani I."/>
            <person name="Chertkov O."/>
            <person name="Lapidus A."/>
            <person name="Lucas S."/>
            <person name="Del Rio T.G."/>
            <person name="Tice H."/>
            <person name="Copeland A."/>
            <person name="Cheng J.F."/>
            <person name="Nolan M."/>
            <person name="Saunders E."/>
            <person name="Pitluck S."/>
            <person name="Held B."/>
            <person name="Goodwin L."/>
            <person name="Liolios K."/>
            <person name="Ovchinikova G."/>
            <person name="Ivanova N."/>
            <person name="Mavromatis K."/>
            <person name="Pati A."/>
            <person name="Chen A."/>
            <person name="Palaniappan K."/>
            <person name="Land M."/>
            <person name="Hauser L."/>
            <person name="Jeffries C.D."/>
            <person name="Detter J.C."/>
            <person name="Han C."/>
            <person name="Tapia R."/>
            <person name="Ngatchou-Djao O.D."/>
            <person name="Rohde M."/>
            <person name="Goker M."/>
            <person name="Spring S."/>
            <person name="Sikorski J."/>
            <person name="Woyke T."/>
            <person name="Bristow J."/>
            <person name="Eisen J.A."/>
            <person name="Markowitz V."/>
            <person name="Hugenholtz P."/>
            <person name="Klenk H.P."/>
            <person name="Kyrpides N.C."/>
        </authorList>
    </citation>
    <scope>NUCLEOTIDE SEQUENCE [LARGE SCALE GENOMIC DNA]</scope>
    <source>
        <strain evidence="12">ATCC 23168 / DSM 4126 / NBRC 15989 / NCIMB 1408 / VKM B-1430 / H-43</strain>
    </source>
</reference>
<dbReference type="InterPro" id="IPR043519">
    <property type="entry name" value="NT_sf"/>
</dbReference>
<keyword evidence="3" id="KW-0808">Transferase</keyword>
<evidence type="ECO:0000256" key="3">
    <source>
        <dbReference type="ARBA" id="ARBA00022679"/>
    </source>
</evidence>
<keyword evidence="6" id="KW-0547">Nucleotide-binding</keyword>
<dbReference type="STRING" id="643867.Ftrac_2212"/>
<dbReference type="InterPro" id="IPR052038">
    <property type="entry name" value="Type-VII_TA_antitoxin"/>
</dbReference>
<dbReference type="Gene3D" id="3.30.460.10">
    <property type="entry name" value="Beta Polymerase, domain 2"/>
    <property type="match status" value="1"/>
</dbReference>
<dbReference type="EMBL" id="CP002349">
    <property type="protein sequence ID" value="ADR22193.1"/>
    <property type="molecule type" value="Genomic_DNA"/>
</dbReference>
<keyword evidence="5" id="KW-0479">Metal-binding</keyword>
<protein>
    <submittedName>
        <fullName evidence="11">DNA polymerase beta domain protein region</fullName>
    </submittedName>
</protein>
<dbReference type="AlphaFoldDB" id="E4TVU5"/>
<evidence type="ECO:0000256" key="5">
    <source>
        <dbReference type="ARBA" id="ARBA00022723"/>
    </source>
</evidence>
<dbReference type="RefSeq" id="WP_013454336.1">
    <property type="nucleotide sequence ID" value="NC_014759.1"/>
</dbReference>
<evidence type="ECO:0000256" key="1">
    <source>
        <dbReference type="ARBA" id="ARBA00001946"/>
    </source>
</evidence>
<sequence length="95" mass="10919">MTSEQLYSKLTSLKTELKEKYSVEQLAIFGSYAKGMQKPESDIDILVSFKKPIGWSFFDLQDYLESQLGKKVDLVTPNALKELIKQNILDEAHYL</sequence>
<dbReference type="KEGG" id="mtt:Ftrac_2212"/>
<dbReference type="SUPFAM" id="SSF81301">
    <property type="entry name" value="Nucleotidyltransferase"/>
    <property type="match status" value="1"/>
</dbReference>
<evidence type="ECO:0000259" key="10">
    <source>
        <dbReference type="Pfam" id="PF01909"/>
    </source>
</evidence>
<keyword evidence="2" id="KW-1277">Toxin-antitoxin system</keyword>
<dbReference type="GO" id="GO:0046872">
    <property type="term" value="F:metal ion binding"/>
    <property type="evidence" value="ECO:0007669"/>
    <property type="project" value="UniProtKB-KW"/>
</dbReference>
<evidence type="ECO:0000256" key="6">
    <source>
        <dbReference type="ARBA" id="ARBA00022741"/>
    </source>
</evidence>
<dbReference type="PANTHER" id="PTHR33571:SF14">
    <property type="entry name" value="PROTEIN ADENYLYLTRANSFERASE MJ0435-RELATED"/>
    <property type="match status" value="1"/>
</dbReference>
<evidence type="ECO:0000256" key="2">
    <source>
        <dbReference type="ARBA" id="ARBA00022649"/>
    </source>
</evidence>
<feature type="domain" description="Polymerase nucleotidyl transferase" evidence="10">
    <location>
        <begin position="12"/>
        <end position="94"/>
    </location>
</feature>
<evidence type="ECO:0000313" key="12">
    <source>
        <dbReference type="Proteomes" id="UP000008720"/>
    </source>
</evidence>
<proteinExistence type="inferred from homology"/>
<keyword evidence="8" id="KW-0460">Magnesium</keyword>
<dbReference type="GO" id="GO:0005524">
    <property type="term" value="F:ATP binding"/>
    <property type="evidence" value="ECO:0007669"/>
    <property type="project" value="UniProtKB-KW"/>
</dbReference>
<dbReference type="eggNOG" id="COG1669">
    <property type="taxonomic scope" value="Bacteria"/>
</dbReference>
<keyword evidence="7" id="KW-0067">ATP-binding</keyword>
<evidence type="ECO:0000256" key="4">
    <source>
        <dbReference type="ARBA" id="ARBA00022695"/>
    </source>
</evidence>
<comment type="cofactor">
    <cofactor evidence="1">
        <name>Mg(2+)</name>
        <dbReference type="ChEBI" id="CHEBI:18420"/>
    </cofactor>
</comment>
<gene>
    <name evidence="11" type="ordered locus">Ftrac_2212</name>
</gene>
<dbReference type="CDD" id="cd05403">
    <property type="entry name" value="NT_KNTase_like"/>
    <property type="match status" value="1"/>
</dbReference>
<dbReference type="Pfam" id="PF01909">
    <property type="entry name" value="NTP_transf_2"/>
    <property type="match status" value="1"/>
</dbReference>
<dbReference type="PANTHER" id="PTHR33571">
    <property type="entry name" value="SSL8005 PROTEIN"/>
    <property type="match status" value="1"/>
</dbReference>
<evidence type="ECO:0000256" key="9">
    <source>
        <dbReference type="ARBA" id="ARBA00038276"/>
    </source>
</evidence>
<dbReference type="GO" id="GO:0016779">
    <property type="term" value="F:nucleotidyltransferase activity"/>
    <property type="evidence" value="ECO:0007669"/>
    <property type="project" value="UniProtKB-KW"/>
</dbReference>
<evidence type="ECO:0000256" key="7">
    <source>
        <dbReference type="ARBA" id="ARBA00022840"/>
    </source>
</evidence>
<keyword evidence="4" id="KW-0548">Nucleotidyltransferase</keyword>
<dbReference type="OrthoDB" id="798692at2"/>
<keyword evidence="12" id="KW-1185">Reference proteome</keyword>
<comment type="similarity">
    <text evidence="9">Belongs to the MntA antitoxin family.</text>
</comment>
<evidence type="ECO:0000313" key="11">
    <source>
        <dbReference type="EMBL" id="ADR22193.1"/>
    </source>
</evidence>
<dbReference type="InterPro" id="IPR002934">
    <property type="entry name" value="Polymerase_NTP_transf_dom"/>
</dbReference>
<dbReference type="Proteomes" id="UP000008720">
    <property type="component" value="Chromosome"/>
</dbReference>
<evidence type="ECO:0000256" key="8">
    <source>
        <dbReference type="ARBA" id="ARBA00022842"/>
    </source>
</evidence>
<accession>E4TVU5</accession>
<organism evidence="11 12">
    <name type="scientific">Marivirga tractuosa (strain ATCC 23168 / DSM 4126 / NBRC 15989 / NCIMB 1408 / VKM B-1430 / H-43)</name>
    <name type="common">Microscilla tractuosa</name>
    <name type="synonym">Flexibacter tractuosus</name>
    <dbReference type="NCBI Taxonomy" id="643867"/>
    <lineage>
        <taxon>Bacteria</taxon>
        <taxon>Pseudomonadati</taxon>
        <taxon>Bacteroidota</taxon>
        <taxon>Cytophagia</taxon>
        <taxon>Cytophagales</taxon>
        <taxon>Marivirgaceae</taxon>
        <taxon>Marivirga</taxon>
    </lineage>
</organism>